<keyword evidence="1" id="KW-0175">Coiled coil</keyword>
<organism evidence="3 4">
    <name type="scientific">Cichlidogyrus casuarinus</name>
    <dbReference type="NCBI Taxonomy" id="1844966"/>
    <lineage>
        <taxon>Eukaryota</taxon>
        <taxon>Metazoa</taxon>
        <taxon>Spiralia</taxon>
        <taxon>Lophotrochozoa</taxon>
        <taxon>Platyhelminthes</taxon>
        <taxon>Monogenea</taxon>
        <taxon>Monopisthocotylea</taxon>
        <taxon>Dactylogyridea</taxon>
        <taxon>Ancyrocephalidae</taxon>
        <taxon>Cichlidogyrus</taxon>
    </lineage>
</organism>
<feature type="region of interest" description="Disordered" evidence="2">
    <location>
        <begin position="37"/>
        <end position="91"/>
    </location>
</feature>
<evidence type="ECO:0000256" key="2">
    <source>
        <dbReference type="SAM" id="MobiDB-lite"/>
    </source>
</evidence>
<reference evidence="3 4" key="1">
    <citation type="submission" date="2024-11" db="EMBL/GenBank/DDBJ databases">
        <title>Adaptive evolution of stress response genes in parasites aligns with host niche diversity.</title>
        <authorList>
            <person name="Hahn C."/>
            <person name="Resl P."/>
        </authorList>
    </citation>
    <scope>NUCLEOTIDE SEQUENCE [LARGE SCALE GENOMIC DNA]</scope>
    <source>
        <strain evidence="3">EGGRZ-B1_66</strain>
        <tissue evidence="3">Body</tissue>
    </source>
</reference>
<feature type="compositionally biased region" description="Basic and acidic residues" evidence="2">
    <location>
        <begin position="37"/>
        <end position="64"/>
    </location>
</feature>
<sequence>MRLYLNHLLFLAQARKQARMKDSLDAANGLIDRYKRESEASKRALSEERNKTRLQEEKVKKAEDVAYSASQRAHQATEESSKLRDQLHQKEDELSKANKAIAAEKAKCSAAVNKIKQILSGESAEALELMMLADTAGAGNGMSPPRGRVQPAQQMQRKNLTQQHLVRQLDRKNKKLANDLDQLQARHAIVVKELRNKIDQLCTKQARTEQELMRSRDELRQVKAKAADTSTVPNRTQSGTIMRLRPTVQPSKSGSNLAFPRTANFLKHDSSVKEKKHGLVRRSSFGDRRIHSTNMDVLSPLVTSIKPDPFARSEDVLLAGFMEMPAMSNTDSASNQSAPRVNVRRKKQLFWTPYYVQVRYLIQSIDFQPSKIK</sequence>
<accession>A0ABD2Q1X0</accession>
<keyword evidence="3" id="KW-0808">Transferase</keyword>
<protein>
    <submittedName>
        <fullName evidence="3">CDC42 binding protein kinase</fullName>
    </submittedName>
</protein>
<dbReference type="EMBL" id="JBJKFK010001580">
    <property type="protein sequence ID" value="KAL3312716.1"/>
    <property type="molecule type" value="Genomic_DNA"/>
</dbReference>
<dbReference type="AlphaFoldDB" id="A0ABD2Q1X0"/>
<gene>
    <name evidence="3" type="primary">ROCK1_1</name>
    <name evidence="3" type="ORF">Ciccas_008687</name>
</gene>
<proteinExistence type="predicted"/>
<feature type="coiled-coil region" evidence="1">
    <location>
        <begin position="166"/>
        <end position="225"/>
    </location>
</feature>
<evidence type="ECO:0000256" key="1">
    <source>
        <dbReference type="SAM" id="Coils"/>
    </source>
</evidence>
<dbReference type="Proteomes" id="UP001626550">
    <property type="component" value="Unassembled WGS sequence"/>
</dbReference>
<keyword evidence="4" id="KW-1185">Reference proteome</keyword>
<comment type="caution">
    <text evidence="3">The sequence shown here is derived from an EMBL/GenBank/DDBJ whole genome shotgun (WGS) entry which is preliminary data.</text>
</comment>
<feature type="compositionally biased region" description="Basic and acidic residues" evidence="2">
    <location>
        <begin position="75"/>
        <end position="91"/>
    </location>
</feature>
<name>A0ABD2Q1X0_9PLAT</name>
<dbReference type="GO" id="GO:0016301">
    <property type="term" value="F:kinase activity"/>
    <property type="evidence" value="ECO:0007669"/>
    <property type="project" value="UniProtKB-KW"/>
</dbReference>
<evidence type="ECO:0000313" key="3">
    <source>
        <dbReference type="EMBL" id="KAL3312716.1"/>
    </source>
</evidence>
<evidence type="ECO:0000313" key="4">
    <source>
        <dbReference type="Proteomes" id="UP001626550"/>
    </source>
</evidence>
<keyword evidence="3" id="KW-0418">Kinase</keyword>